<dbReference type="AlphaFoldDB" id="A0A381PAF7"/>
<keyword evidence="1" id="KW-0560">Oxidoreductase</keyword>
<proteinExistence type="predicted"/>
<evidence type="ECO:0000259" key="3">
    <source>
        <dbReference type="Pfam" id="PF20169"/>
    </source>
</evidence>
<reference evidence="4" key="1">
    <citation type="submission" date="2018-05" db="EMBL/GenBank/DDBJ databases">
        <authorList>
            <person name="Lanie J.A."/>
            <person name="Ng W.-L."/>
            <person name="Kazmierczak K.M."/>
            <person name="Andrzejewski T.M."/>
            <person name="Davidsen T.M."/>
            <person name="Wayne K.J."/>
            <person name="Tettelin H."/>
            <person name="Glass J.I."/>
            <person name="Rusch D."/>
            <person name="Podicherti R."/>
            <person name="Tsui H.-C.T."/>
            <person name="Winkler M.E."/>
        </authorList>
    </citation>
    <scope>NUCLEOTIDE SEQUENCE</scope>
</reference>
<dbReference type="NCBIfam" id="NF006179">
    <property type="entry name" value="PRK08312.1"/>
    <property type="match status" value="1"/>
</dbReference>
<name>A0A381PAF7_9ZZZZ</name>
<organism evidence="4">
    <name type="scientific">marine metagenome</name>
    <dbReference type="NCBI Taxonomy" id="408172"/>
    <lineage>
        <taxon>unclassified sequences</taxon>
        <taxon>metagenomes</taxon>
        <taxon>ecological metagenomes</taxon>
    </lineage>
</organism>
<dbReference type="PANTHER" id="PTHR43854:SF1">
    <property type="entry name" value="INDOLEPYRUVATE OXIDOREDUCTASE SUBUNIT IORB"/>
    <property type="match status" value="1"/>
</dbReference>
<feature type="domain" description="DUF6537" evidence="3">
    <location>
        <begin position="238"/>
        <end position="450"/>
    </location>
</feature>
<feature type="domain" description="Pyruvate/ketoisovalerate oxidoreductase catalytic" evidence="2">
    <location>
        <begin position="4"/>
        <end position="190"/>
    </location>
</feature>
<dbReference type="PANTHER" id="PTHR43854">
    <property type="entry name" value="INDOLEPYRUVATE OXIDOREDUCTASE SUBUNIT IORB"/>
    <property type="match status" value="1"/>
</dbReference>
<dbReference type="Pfam" id="PF20169">
    <property type="entry name" value="DUF6537"/>
    <property type="match status" value="1"/>
</dbReference>
<accession>A0A381PAF7</accession>
<dbReference type="EMBL" id="UINC01000873">
    <property type="protein sequence ID" value="SUZ62483.1"/>
    <property type="molecule type" value="Genomic_DNA"/>
</dbReference>
<evidence type="ECO:0000256" key="1">
    <source>
        <dbReference type="ARBA" id="ARBA00023002"/>
    </source>
</evidence>
<dbReference type="GO" id="GO:0016903">
    <property type="term" value="F:oxidoreductase activity, acting on the aldehyde or oxo group of donors"/>
    <property type="evidence" value="ECO:0007669"/>
    <property type="project" value="InterPro"/>
</dbReference>
<dbReference type="InterPro" id="IPR019752">
    <property type="entry name" value="Pyrv/ketoisovalerate_OxRed_cat"/>
</dbReference>
<dbReference type="Pfam" id="PF01558">
    <property type="entry name" value="POR"/>
    <property type="match status" value="1"/>
</dbReference>
<evidence type="ECO:0000259" key="2">
    <source>
        <dbReference type="Pfam" id="PF01558"/>
    </source>
</evidence>
<dbReference type="SUPFAM" id="SSF53323">
    <property type="entry name" value="Pyruvate-ferredoxin oxidoreductase, PFOR, domain III"/>
    <property type="match status" value="1"/>
</dbReference>
<dbReference type="InterPro" id="IPR046667">
    <property type="entry name" value="DUF6537"/>
</dbReference>
<sequence length="492" mass="54606">MAVGGQGGGVLTKWIEQCARSNGYAVQATSVAGVAQRTGATIYYIEMAPATIDSPVFALLPAAGDVDILIAAEMMEAGRAIMRGFVTPDRTTLIASEHRILALSEKSVPGDGISKNEEILESAKKHAKRQIIFDMEKIAVDAGSVISASLFGALAGSKALPFSRESFEASIKASGRGVEASLDVFSAAYDNVENPEKISSLIFPRKTGSAFKAVGNPSLVAAWNVLEEETEKFPETVRKIALIGLRKVVEYQDTKYGDEYLSRLTQVMQTDDPKNEFRLTCETAKHLANAMSYDDVIRVADLKTRKARNIRINKEMGINGEDYLKITEFLHPRAEEIVGMLPNKLGFFIEQRSGLMALIERVFSKKRLVRTDSLLGFIQLYFLGGLRTFRRRSYRYKIEQNHIDNWLSSALSLLPNDYNLALEVIRARRLIKGYGDTHSRGLTKFDRVIDGISLLSAHKDSAYWAQKLQTAALDHEDDIELKKTLQNIRSLS</sequence>
<dbReference type="Gene3D" id="3.40.920.10">
    <property type="entry name" value="Pyruvate-ferredoxin oxidoreductase, PFOR, domain III"/>
    <property type="match status" value="1"/>
</dbReference>
<gene>
    <name evidence="4" type="ORF">METZ01_LOCUS15337</name>
</gene>
<protein>
    <submittedName>
        <fullName evidence="4">Uncharacterized protein</fullName>
    </submittedName>
</protein>
<dbReference type="InterPro" id="IPR002869">
    <property type="entry name" value="Pyrv_flavodox_OxRed_cen"/>
</dbReference>
<evidence type="ECO:0000313" key="4">
    <source>
        <dbReference type="EMBL" id="SUZ62483.1"/>
    </source>
</evidence>
<dbReference type="InterPro" id="IPR052198">
    <property type="entry name" value="IorB_Oxidoreductase"/>
</dbReference>